<dbReference type="EMBL" id="PYMA01000037">
    <property type="protein sequence ID" value="PSW08905.1"/>
    <property type="molecule type" value="Genomic_DNA"/>
</dbReference>
<name>A0A2T3N7H9_9GAMM</name>
<organism evidence="2 3">
    <name type="scientific">Photobacterium sanctipauli</name>
    <dbReference type="NCBI Taxonomy" id="1342794"/>
    <lineage>
        <taxon>Bacteria</taxon>
        <taxon>Pseudomonadati</taxon>
        <taxon>Pseudomonadota</taxon>
        <taxon>Gammaproteobacteria</taxon>
        <taxon>Vibrionales</taxon>
        <taxon>Vibrionaceae</taxon>
        <taxon>Photobacterium</taxon>
    </lineage>
</organism>
<feature type="transmembrane region" description="Helical" evidence="1">
    <location>
        <begin position="39"/>
        <end position="57"/>
    </location>
</feature>
<gene>
    <name evidence="2" type="ORF">C9I98_26225</name>
</gene>
<keyword evidence="1" id="KW-0812">Transmembrane</keyword>
<reference evidence="2 3" key="1">
    <citation type="submission" date="2018-01" db="EMBL/GenBank/DDBJ databases">
        <title>Whole genome sequencing of Histamine producing bacteria.</title>
        <authorList>
            <person name="Butler K."/>
        </authorList>
    </citation>
    <scope>NUCLEOTIDE SEQUENCE [LARGE SCALE GENOMIC DNA]</scope>
    <source>
        <strain evidence="2 3">DSM 100436</strain>
    </source>
</reference>
<evidence type="ECO:0000313" key="3">
    <source>
        <dbReference type="Proteomes" id="UP000241771"/>
    </source>
</evidence>
<keyword evidence="1" id="KW-0472">Membrane</keyword>
<keyword evidence="3" id="KW-1185">Reference proteome</keyword>
<dbReference type="OrthoDB" id="9182830at2"/>
<dbReference type="Proteomes" id="UP000241771">
    <property type="component" value="Unassembled WGS sequence"/>
</dbReference>
<dbReference type="AlphaFoldDB" id="A0A2T3N7H9"/>
<sequence length="184" mass="20655">MKVSNPLTIVAIFAGVAETFATGALVLLPETMQAKFIDFVMFFPVLIVVTFFLILVFKPQVLYAPSDFANEEHFLHANNLKDVVAQETEKVLNEAKQKNQISGDLKALSKRVADLTVRGLEDEMDKRVLSYMLERPREAFTPRGLGHILTTSKHATLDSLMRLEKMEKVVSGMDGDIKVWQAKT</sequence>
<evidence type="ECO:0000313" key="2">
    <source>
        <dbReference type="EMBL" id="PSW08905.1"/>
    </source>
</evidence>
<proteinExistence type="predicted"/>
<feature type="transmembrane region" description="Helical" evidence="1">
    <location>
        <begin position="6"/>
        <end position="27"/>
    </location>
</feature>
<dbReference type="RefSeq" id="WP_051902570.1">
    <property type="nucleotide sequence ID" value="NZ_JGVO01001124.1"/>
</dbReference>
<evidence type="ECO:0000256" key="1">
    <source>
        <dbReference type="SAM" id="Phobius"/>
    </source>
</evidence>
<protein>
    <submittedName>
        <fullName evidence="2">Uncharacterized protein</fullName>
    </submittedName>
</protein>
<keyword evidence="1" id="KW-1133">Transmembrane helix</keyword>
<comment type="caution">
    <text evidence="2">The sequence shown here is derived from an EMBL/GenBank/DDBJ whole genome shotgun (WGS) entry which is preliminary data.</text>
</comment>
<accession>A0A2T3N7H9</accession>